<dbReference type="GO" id="GO:0030672">
    <property type="term" value="C:synaptic vesicle membrane"/>
    <property type="evidence" value="ECO:0007669"/>
    <property type="project" value="TreeGrafter"/>
</dbReference>
<comment type="caution">
    <text evidence="9">The sequence shown here is derived from an EMBL/GenBank/DDBJ whole genome shotgun (WGS) entry which is preliminary data.</text>
</comment>
<dbReference type="Proteomes" id="UP000835052">
    <property type="component" value="Unassembled WGS sequence"/>
</dbReference>
<feature type="compositionally biased region" description="Basic and acidic residues" evidence="7">
    <location>
        <begin position="215"/>
        <end position="224"/>
    </location>
</feature>
<evidence type="ECO:0000256" key="8">
    <source>
        <dbReference type="SAM" id="SignalP"/>
    </source>
</evidence>
<dbReference type="GO" id="GO:0005198">
    <property type="term" value="F:structural molecule activity"/>
    <property type="evidence" value="ECO:0007669"/>
    <property type="project" value="InterPro"/>
</dbReference>
<evidence type="ECO:0000313" key="9">
    <source>
        <dbReference type="EMBL" id="CAD6195901.1"/>
    </source>
</evidence>
<dbReference type="OrthoDB" id="5512at2759"/>
<dbReference type="GO" id="GO:0099631">
    <property type="term" value="C:postsynaptic endocytic zone cytoplasmic component"/>
    <property type="evidence" value="ECO:0007669"/>
    <property type="project" value="TreeGrafter"/>
</dbReference>
<feature type="compositionally biased region" description="Polar residues" evidence="7">
    <location>
        <begin position="108"/>
        <end position="117"/>
    </location>
</feature>
<keyword evidence="8" id="KW-0732">Signal</keyword>
<evidence type="ECO:0000256" key="2">
    <source>
        <dbReference type="ARBA" id="ARBA00005263"/>
    </source>
</evidence>
<evidence type="ECO:0000313" key="10">
    <source>
        <dbReference type="Proteomes" id="UP000835052"/>
    </source>
</evidence>
<evidence type="ECO:0000256" key="3">
    <source>
        <dbReference type="ARBA" id="ARBA00023136"/>
    </source>
</evidence>
<comment type="function">
    <text evidence="6">Clathrin is the major protein of the polyhedral coat of coated pits and vesicles.</text>
</comment>
<gene>
    <name evidence="9" type="ORF">CAUJ_LOCUS11819</name>
</gene>
<feature type="signal peptide" evidence="8">
    <location>
        <begin position="1"/>
        <end position="25"/>
    </location>
</feature>
<reference evidence="9" key="1">
    <citation type="submission" date="2020-10" db="EMBL/GenBank/DDBJ databases">
        <authorList>
            <person name="Kikuchi T."/>
        </authorList>
    </citation>
    <scope>NUCLEOTIDE SEQUENCE</scope>
    <source>
        <strain evidence="9">NKZ352</strain>
    </source>
</reference>
<dbReference type="GO" id="GO:0032050">
    <property type="term" value="F:clathrin heavy chain binding"/>
    <property type="evidence" value="ECO:0007669"/>
    <property type="project" value="TreeGrafter"/>
</dbReference>
<evidence type="ECO:0000256" key="5">
    <source>
        <dbReference type="ARBA" id="ARBA00023329"/>
    </source>
</evidence>
<keyword evidence="3 6" id="KW-0472">Membrane</keyword>
<feature type="region of interest" description="Disordered" evidence="7">
    <location>
        <begin position="197"/>
        <end position="224"/>
    </location>
</feature>
<sequence>MTSWMPTSFLLLLVVIFALLPAANKDVPRRVNFFSGITMADPVAEFLAREQNIFAEFDGAPPAEAPPVAVPADDEQDDFWRSSGRSTCHNLPAEVSAPAPAPLVNGNGHLSSASSKGPTPVPYTVPRIEAEKIRLWKEQQRELLEKKDEAEEKRKVELRANAKKELEEWNRQREKTLALAHEENKKNEKANLEAFAKQQDGEAQWAQVSSMIEQSKSKSSKDLSRLKSLLSGLKDVKISDK</sequence>
<accession>A0A8S1HS59</accession>
<feature type="region of interest" description="Disordered" evidence="7">
    <location>
        <begin position="99"/>
        <end position="123"/>
    </location>
</feature>
<organism evidence="9 10">
    <name type="scientific">Caenorhabditis auriculariae</name>
    <dbReference type="NCBI Taxonomy" id="2777116"/>
    <lineage>
        <taxon>Eukaryota</taxon>
        <taxon>Metazoa</taxon>
        <taxon>Ecdysozoa</taxon>
        <taxon>Nematoda</taxon>
        <taxon>Chromadorea</taxon>
        <taxon>Rhabditida</taxon>
        <taxon>Rhabditina</taxon>
        <taxon>Rhabditomorpha</taxon>
        <taxon>Rhabditoidea</taxon>
        <taxon>Rhabditidae</taxon>
        <taxon>Peloderinae</taxon>
        <taxon>Caenorhabditis</taxon>
    </lineage>
</organism>
<dbReference type="PANTHER" id="PTHR10639:SF7">
    <property type="entry name" value="CLATHRIN LIGHT CHAIN"/>
    <property type="match status" value="1"/>
</dbReference>
<dbReference type="EMBL" id="CAJGYM010000062">
    <property type="protein sequence ID" value="CAD6195901.1"/>
    <property type="molecule type" value="Genomic_DNA"/>
</dbReference>
<proteinExistence type="inferred from homology"/>
<feature type="chain" id="PRO_5035759909" description="Clathrin light chain" evidence="8">
    <location>
        <begin position="26"/>
        <end position="241"/>
    </location>
</feature>
<protein>
    <recommendedName>
        <fullName evidence="6">Clathrin light chain</fullName>
    </recommendedName>
</protein>
<evidence type="ECO:0000256" key="7">
    <source>
        <dbReference type="SAM" id="MobiDB-lite"/>
    </source>
</evidence>
<dbReference type="GO" id="GO:0030130">
    <property type="term" value="C:clathrin coat of trans-Golgi network vesicle"/>
    <property type="evidence" value="ECO:0007669"/>
    <property type="project" value="InterPro"/>
</dbReference>
<keyword evidence="4 6" id="KW-0168">Coated pit</keyword>
<dbReference type="GO" id="GO:0072583">
    <property type="term" value="P:clathrin-dependent endocytosis"/>
    <property type="evidence" value="ECO:0007669"/>
    <property type="project" value="TreeGrafter"/>
</dbReference>
<keyword evidence="5 6" id="KW-0968">Cytoplasmic vesicle</keyword>
<comment type="similarity">
    <text evidence="2 6">Belongs to the clathrin light chain family.</text>
</comment>
<dbReference type="Pfam" id="PF01086">
    <property type="entry name" value="Clathrin_lg_ch"/>
    <property type="match status" value="1"/>
</dbReference>
<evidence type="ECO:0000256" key="6">
    <source>
        <dbReference type="RuleBase" id="RU363137"/>
    </source>
</evidence>
<dbReference type="GO" id="GO:0030132">
    <property type="term" value="C:clathrin coat of coated pit"/>
    <property type="evidence" value="ECO:0007669"/>
    <property type="project" value="InterPro"/>
</dbReference>
<dbReference type="GO" id="GO:0006886">
    <property type="term" value="P:intracellular protein transport"/>
    <property type="evidence" value="ECO:0007669"/>
    <property type="project" value="InterPro"/>
</dbReference>
<name>A0A8S1HS59_9PELO</name>
<dbReference type="InterPro" id="IPR000996">
    <property type="entry name" value="Clathrin_L-chain"/>
</dbReference>
<comment type="subcellular location">
    <subcellularLocation>
        <location evidence="1 6">Cytoplasmic vesicle membrane</location>
        <topology evidence="1 6">Peripheral membrane protein</topology>
        <orientation evidence="1 6">Cytoplasmic side</orientation>
    </subcellularLocation>
    <subcellularLocation>
        <location evidence="6">Membrane</location>
        <location evidence="6">Coated pit</location>
        <topology evidence="6">Peripheral membrane protein</topology>
        <orientation evidence="6">Cytoplasmic side</orientation>
    </subcellularLocation>
    <text evidence="6">Cytoplasmic face of coated pits and vesicles.</text>
</comment>
<dbReference type="PANTHER" id="PTHR10639">
    <property type="entry name" value="CLATHRIN LIGHT CHAIN"/>
    <property type="match status" value="1"/>
</dbReference>
<dbReference type="AlphaFoldDB" id="A0A8S1HS59"/>
<evidence type="ECO:0000256" key="1">
    <source>
        <dbReference type="ARBA" id="ARBA00004180"/>
    </source>
</evidence>
<keyword evidence="10" id="KW-1185">Reference proteome</keyword>
<evidence type="ECO:0000256" key="4">
    <source>
        <dbReference type="ARBA" id="ARBA00023176"/>
    </source>
</evidence>